<organism evidence="1 2">
    <name type="scientific">Nelumbo nucifera</name>
    <name type="common">Sacred lotus</name>
    <dbReference type="NCBI Taxonomy" id="4432"/>
    <lineage>
        <taxon>Eukaryota</taxon>
        <taxon>Viridiplantae</taxon>
        <taxon>Streptophyta</taxon>
        <taxon>Embryophyta</taxon>
        <taxon>Tracheophyta</taxon>
        <taxon>Spermatophyta</taxon>
        <taxon>Magnoliopsida</taxon>
        <taxon>Proteales</taxon>
        <taxon>Nelumbonaceae</taxon>
        <taxon>Nelumbo</taxon>
    </lineage>
</organism>
<evidence type="ECO:0000313" key="1">
    <source>
        <dbReference type="EMBL" id="DAD23453.1"/>
    </source>
</evidence>
<comment type="caution">
    <text evidence="1">The sequence shown here is derived from an EMBL/GenBank/DDBJ whole genome shotgun (WGS) entry which is preliminary data.</text>
</comment>
<dbReference type="EMBL" id="DUZY01000001">
    <property type="protein sequence ID" value="DAD23453.1"/>
    <property type="molecule type" value="Genomic_DNA"/>
</dbReference>
<sequence>MCQLMLTWHNCLINRRIWISSHNPVHTYLRTYCSHTSETSPVVVCFHSREDVVNAQQQLL</sequence>
<keyword evidence="2" id="KW-1185">Reference proteome</keyword>
<gene>
    <name evidence="1" type="ORF">HUJ06_024916</name>
</gene>
<dbReference type="AlphaFoldDB" id="A0A822XUN1"/>
<protein>
    <submittedName>
        <fullName evidence="1">Uncharacterized protein</fullName>
    </submittedName>
</protein>
<reference evidence="1 2" key="1">
    <citation type="journal article" date="2020" name="Mol. Biol. Evol.">
        <title>Distinct Expression and Methylation Patterns for Genes with Different Fates following a Single Whole-Genome Duplication in Flowering Plants.</title>
        <authorList>
            <person name="Shi T."/>
            <person name="Rahmani R.S."/>
            <person name="Gugger P.F."/>
            <person name="Wang M."/>
            <person name="Li H."/>
            <person name="Zhang Y."/>
            <person name="Li Z."/>
            <person name="Wang Q."/>
            <person name="Van de Peer Y."/>
            <person name="Marchal K."/>
            <person name="Chen J."/>
        </authorList>
    </citation>
    <scope>NUCLEOTIDE SEQUENCE [LARGE SCALE GENOMIC DNA]</scope>
    <source>
        <tissue evidence="1">Leaf</tissue>
    </source>
</reference>
<name>A0A822XUN1_NELNU</name>
<proteinExistence type="predicted"/>
<evidence type="ECO:0000313" key="2">
    <source>
        <dbReference type="Proteomes" id="UP000607653"/>
    </source>
</evidence>
<accession>A0A822XUN1</accession>
<dbReference type="Proteomes" id="UP000607653">
    <property type="component" value="Unassembled WGS sequence"/>
</dbReference>